<name>A0A4R9BF98_9MICO</name>
<comment type="caution">
    <text evidence="1">The sequence shown here is derived from an EMBL/GenBank/DDBJ whole genome shotgun (WGS) entry which is preliminary data.</text>
</comment>
<sequence>MKESDAAGYVFLDVDATIIEVHGHQKQGSGYGYSGVRGTNAFLSTVKADASAPIIVGQRLRPGACGSPRGATRMV</sequence>
<dbReference type="Proteomes" id="UP000298313">
    <property type="component" value="Unassembled WGS sequence"/>
</dbReference>
<reference evidence="1 2" key="1">
    <citation type="submission" date="2019-03" db="EMBL/GenBank/DDBJ databases">
        <title>Genomics of glacier-inhabiting Cryobacterium strains.</title>
        <authorList>
            <person name="Liu Q."/>
            <person name="Xin Y.-H."/>
        </authorList>
    </citation>
    <scope>NUCLEOTIDE SEQUENCE [LARGE SCALE GENOMIC DNA]</scope>
    <source>
        <strain evidence="1 2">Hh4</strain>
    </source>
</reference>
<evidence type="ECO:0008006" key="3">
    <source>
        <dbReference type="Google" id="ProtNLM"/>
    </source>
</evidence>
<dbReference type="OrthoDB" id="3718343at2"/>
<organism evidence="1 2">
    <name type="scientific">Cryobacterium fucosi</name>
    <dbReference type="NCBI Taxonomy" id="1259157"/>
    <lineage>
        <taxon>Bacteria</taxon>
        <taxon>Bacillati</taxon>
        <taxon>Actinomycetota</taxon>
        <taxon>Actinomycetes</taxon>
        <taxon>Micrococcales</taxon>
        <taxon>Microbacteriaceae</taxon>
        <taxon>Cryobacterium</taxon>
    </lineage>
</organism>
<keyword evidence="2" id="KW-1185">Reference proteome</keyword>
<dbReference type="AlphaFoldDB" id="A0A4R9BF98"/>
<accession>A0A4R9BF98</accession>
<proteinExistence type="predicted"/>
<evidence type="ECO:0000313" key="2">
    <source>
        <dbReference type="Proteomes" id="UP000298313"/>
    </source>
</evidence>
<gene>
    <name evidence="1" type="ORF">E3T48_02280</name>
</gene>
<evidence type="ECO:0000313" key="1">
    <source>
        <dbReference type="EMBL" id="TFD82507.1"/>
    </source>
</evidence>
<protein>
    <recommendedName>
        <fullName evidence="3">Transposase DDE domain-containing protein</fullName>
    </recommendedName>
</protein>
<dbReference type="EMBL" id="SOHH01000025">
    <property type="protein sequence ID" value="TFD82507.1"/>
    <property type="molecule type" value="Genomic_DNA"/>
</dbReference>